<dbReference type="RefSeq" id="WP_073459474.1">
    <property type="nucleotide sequence ID" value="NZ_FRAP01000020.1"/>
</dbReference>
<name>A0A1M6YLP6_PSETH</name>
<evidence type="ECO:0000313" key="3">
    <source>
        <dbReference type="Proteomes" id="UP000184363"/>
    </source>
</evidence>
<dbReference type="GO" id="GO:0004029">
    <property type="term" value="F:aldehyde dehydrogenase (NAD+) activity"/>
    <property type="evidence" value="ECO:0007669"/>
    <property type="project" value="TreeGrafter"/>
</dbReference>
<reference evidence="2 3" key="1">
    <citation type="submission" date="2016-11" db="EMBL/GenBank/DDBJ databases">
        <authorList>
            <person name="Jaros S."/>
            <person name="Januszkiewicz K."/>
            <person name="Wedrychowicz H."/>
        </authorList>
    </citation>
    <scope>NUCLEOTIDE SEQUENCE [LARGE SCALE GENOMIC DNA]</scope>
    <source>
        <strain evidence="2 3">DSM 43832</strain>
    </source>
</reference>
<sequence length="311" mass="31707">MLLVTGGTGYLGSVVVTLLADEGRAVRVLARDPERARAMLPPGVEVVAGDLFDPDALARATAGCSAVLHLAATVGGTPEEIRTANVEGTHRVLTAARAAGVTRFVHTSTGAAIMDATGSVAEEPAAPPALTDPYSASKVAAEELVLAAEDVEAVVVSPAGVYGPSPRGPQSYTGLFLAAAAGEVPAVVDAPMGWVLAEDAARGHLLALDRGEPGRRYVLCGEVARVGAVLHAFADAVGGRRVALLPPGSSLGPDAPTFAARTEVYGRFPPLRVADAGARRLGFAPRGVADGVRLTAAWCADRSGPTTRRSR</sequence>
<evidence type="ECO:0000259" key="1">
    <source>
        <dbReference type="Pfam" id="PF01370"/>
    </source>
</evidence>
<gene>
    <name evidence="2" type="ORF">SAMN05443637_12093</name>
</gene>
<protein>
    <submittedName>
        <fullName evidence="2">Dihydroflavonol-4-reductase</fullName>
    </submittedName>
</protein>
<dbReference type="PANTHER" id="PTHR48079">
    <property type="entry name" value="PROTEIN YEEZ"/>
    <property type="match status" value="1"/>
</dbReference>
<dbReference type="AlphaFoldDB" id="A0A1M6YLP6"/>
<dbReference type="PANTHER" id="PTHR48079:SF6">
    <property type="entry name" value="NAD(P)-BINDING DOMAIN-CONTAINING PROTEIN-RELATED"/>
    <property type="match status" value="1"/>
</dbReference>
<dbReference type="Gene3D" id="3.40.50.720">
    <property type="entry name" value="NAD(P)-binding Rossmann-like Domain"/>
    <property type="match status" value="1"/>
</dbReference>
<dbReference type="InterPro" id="IPR036291">
    <property type="entry name" value="NAD(P)-bd_dom_sf"/>
</dbReference>
<dbReference type="InterPro" id="IPR051783">
    <property type="entry name" value="NAD(P)-dependent_oxidoreduct"/>
</dbReference>
<dbReference type="OrthoDB" id="9801785at2"/>
<evidence type="ECO:0000313" key="2">
    <source>
        <dbReference type="EMBL" id="SHL19002.1"/>
    </source>
</evidence>
<dbReference type="EMBL" id="FRAP01000020">
    <property type="protein sequence ID" value="SHL19002.1"/>
    <property type="molecule type" value="Genomic_DNA"/>
</dbReference>
<keyword evidence="3" id="KW-1185">Reference proteome</keyword>
<dbReference type="InterPro" id="IPR001509">
    <property type="entry name" value="Epimerase_deHydtase"/>
</dbReference>
<feature type="domain" description="NAD-dependent epimerase/dehydratase" evidence="1">
    <location>
        <begin position="3"/>
        <end position="219"/>
    </location>
</feature>
<accession>A0A1M6YLP6</accession>
<dbReference type="Pfam" id="PF01370">
    <property type="entry name" value="Epimerase"/>
    <property type="match status" value="1"/>
</dbReference>
<dbReference type="STRING" id="1848.SAMN05443637_12093"/>
<proteinExistence type="predicted"/>
<organism evidence="2 3">
    <name type="scientific">Pseudonocardia thermophila</name>
    <dbReference type="NCBI Taxonomy" id="1848"/>
    <lineage>
        <taxon>Bacteria</taxon>
        <taxon>Bacillati</taxon>
        <taxon>Actinomycetota</taxon>
        <taxon>Actinomycetes</taxon>
        <taxon>Pseudonocardiales</taxon>
        <taxon>Pseudonocardiaceae</taxon>
        <taxon>Pseudonocardia</taxon>
    </lineage>
</organism>
<dbReference type="GO" id="GO:0005737">
    <property type="term" value="C:cytoplasm"/>
    <property type="evidence" value="ECO:0007669"/>
    <property type="project" value="TreeGrafter"/>
</dbReference>
<dbReference type="Proteomes" id="UP000184363">
    <property type="component" value="Unassembled WGS sequence"/>
</dbReference>
<dbReference type="SUPFAM" id="SSF51735">
    <property type="entry name" value="NAD(P)-binding Rossmann-fold domains"/>
    <property type="match status" value="1"/>
</dbReference>